<proteinExistence type="predicted"/>
<gene>
    <name evidence="2" type="ORF">NDU88_004576</name>
</gene>
<reference evidence="2" key="1">
    <citation type="journal article" date="2022" name="bioRxiv">
        <title>Sequencing and chromosome-scale assembly of the giantPleurodeles waltlgenome.</title>
        <authorList>
            <person name="Brown T."/>
            <person name="Elewa A."/>
            <person name="Iarovenko S."/>
            <person name="Subramanian E."/>
            <person name="Araus A.J."/>
            <person name="Petzold A."/>
            <person name="Susuki M."/>
            <person name="Suzuki K.-i.T."/>
            <person name="Hayashi T."/>
            <person name="Toyoda A."/>
            <person name="Oliveira C."/>
            <person name="Osipova E."/>
            <person name="Leigh N.D."/>
            <person name="Simon A."/>
            <person name="Yun M.H."/>
        </authorList>
    </citation>
    <scope>NUCLEOTIDE SEQUENCE</scope>
    <source>
        <strain evidence="2">20211129_DDA</strain>
        <tissue evidence="2">Liver</tissue>
    </source>
</reference>
<protein>
    <submittedName>
        <fullName evidence="2">Uncharacterized protein</fullName>
    </submittedName>
</protein>
<dbReference type="EMBL" id="JANPWB010000004">
    <property type="protein sequence ID" value="KAJ1195295.1"/>
    <property type="molecule type" value="Genomic_DNA"/>
</dbReference>
<evidence type="ECO:0000313" key="2">
    <source>
        <dbReference type="EMBL" id="KAJ1195295.1"/>
    </source>
</evidence>
<evidence type="ECO:0000313" key="3">
    <source>
        <dbReference type="Proteomes" id="UP001066276"/>
    </source>
</evidence>
<keyword evidence="3" id="KW-1185">Reference proteome</keyword>
<dbReference type="AlphaFoldDB" id="A0AAV7V1M4"/>
<feature type="compositionally biased region" description="Basic and acidic residues" evidence="1">
    <location>
        <begin position="84"/>
        <end position="130"/>
    </location>
</feature>
<organism evidence="2 3">
    <name type="scientific">Pleurodeles waltl</name>
    <name type="common">Iberian ribbed newt</name>
    <dbReference type="NCBI Taxonomy" id="8319"/>
    <lineage>
        <taxon>Eukaryota</taxon>
        <taxon>Metazoa</taxon>
        <taxon>Chordata</taxon>
        <taxon>Craniata</taxon>
        <taxon>Vertebrata</taxon>
        <taxon>Euteleostomi</taxon>
        <taxon>Amphibia</taxon>
        <taxon>Batrachia</taxon>
        <taxon>Caudata</taxon>
        <taxon>Salamandroidea</taxon>
        <taxon>Salamandridae</taxon>
        <taxon>Pleurodelinae</taxon>
        <taxon>Pleurodeles</taxon>
    </lineage>
</organism>
<dbReference type="Proteomes" id="UP001066276">
    <property type="component" value="Chromosome 2_2"/>
</dbReference>
<accession>A0AAV7V1M4</accession>
<evidence type="ECO:0000256" key="1">
    <source>
        <dbReference type="SAM" id="MobiDB-lite"/>
    </source>
</evidence>
<feature type="region of interest" description="Disordered" evidence="1">
    <location>
        <begin position="64"/>
        <end position="144"/>
    </location>
</feature>
<sequence>MVLPDLAFSVGPQDGVRALPAASRGAMVPPALLQACGPAHICQFYAYCNCEPVATVAQQSPNLTAHTPRARSGKIPNPEVNSDADNRDREAKREEERRDGARERDGRSGARGRSEQAEYGIETRGKEHSGSRRIRRRRRGGTKE</sequence>
<feature type="compositionally biased region" description="Basic residues" evidence="1">
    <location>
        <begin position="131"/>
        <end position="144"/>
    </location>
</feature>
<comment type="caution">
    <text evidence="2">The sequence shown here is derived from an EMBL/GenBank/DDBJ whole genome shotgun (WGS) entry which is preliminary data.</text>
</comment>
<name>A0AAV7V1M4_PLEWA</name>